<sequence>MFGVYYFARLLISLKKKSEKKTHQAAYRGSLTLLLSTAISLAIKRINLAIVSPFSTLKSEMIPSIQVNNLQLLRILFYSLDKQIPQPELALKDNFFQTNLFCC</sequence>
<comment type="caution">
    <text evidence="1">The sequence shown here is derived from an EMBL/GenBank/DDBJ whole genome shotgun (WGS) entry which is preliminary data.</text>
</comment>
<organism evidence="1 2">
    <name type="scientific">Brachionus plicatilis</name>
    <name type="common">Marine rotifer</name>
    <name type="synonym">Brachionus muelleri</name>
    <dbReference type="NCBI Taxonomy" id="10195"/>
    <lineage>
        <taxon>Eukaryota</taxon>
        <taxon>Metazoa</taxon>
        <taxon>Spiralia</taxon>
        <taxon>Gnathifera</taxon>
        <taxon>Rotifera</taxon>
        <taxon>Eurotatoria</taxon>
        <taxon>Monogononta</taxon>
        <taxon>Pseudotrocha</taxon>
        <taxon>Ploima</taxon>
        <taxon>Brachionidae</taxon>
        <taxon>Brachionus</taxon>
    </lineage>
</organism>
<accession>A0A3M7T9F5</accession>
<proteinExistence type="predicted"/>
<evidence type="ECO:0000313" key="1">
    <source>
        <dbReference type="EMBL" id="RNA44692.1"/>
    </source>
</evidence>
<gene>
    <name evidence="1" type="ORF">BpHYR1_041195</name>
</gene>
<reference evidence="1 2" key="1">
    <citation type="journal article" date="2018" name="Sci. Rep.">
        <title>Genomic signatures of local adaptation to the degree of environmental predictability in rotifers.</title>
        <authorList>
            <person name="Franch-Gras L."/>
            <person name="Hahn C."/>
            <person name="Garcia-Roger E.M."/>
            <person name="Carmona M.J."/>
            <person name="Serra M."/>
            <person name="Gomez A."/>
        </authorList>
    </citation>
    <scope>NUCLEOTIDE SEQUENCE [LARGE SCALE GENOMIC DNA]</scope>
    <source>
        <strain evidence="1">HYR1</strain>
    </source>
</reference>
<dbReference type="AlphaFoldDB" id="A0A3M7T9F5"/>
<evidence type="ECO:0000313" key="2">
    <source>
        <dbReference type="Proteomes" id="UP000276133"/>
    </source>
</evidence>
<protein>
    <submittedName>
        <fullName evidence="1">Uncharacterized protein</fullName>
    </submittedName>
</protein>
<dbReference type="Proteomes" id="UP000276133">
    <property type="component" value="Unassembled WGS sequence"/>
</dbReference>
<keyword evidence="2" id="KW-1185">Reference proteome</keyword>
<dbReference type="EMBL" id="REGN01000066">
    <property type="protein sequence ID" value="RNA44692.1"/>
    <property type="molecule type" value="Genomic_DNA"/>
</dbReference>
<name>A0A3M7T9F5_BRAPC</name>